<evidence type="ECO:0000313" key="2">
    <source>
        <dbReference type="EMBL" id="EFG30783.1"/>
    </source>
</evidence>
<dbReference type="NCBIfam" id="TIGR02523">
    <property type="entry name" value="type_IV_pilV"/>
    <property type="match status" value="1"/>
</dbReference>
<keyword evidence="3" id="KW-1185">Reference proteome</keyword>
<keyword evidence="1" id="KW-1133">Transmembrane helix</keyword>
<dbReference type="RefSeq" id="WP_002642515.1">
    <property type="nucleotide sequence ID" value="NZ_CP019448.1"/>
</dbReference>
<feature type="transmembrane region" description="Helical" evidence="1">
    <location>
        <begin position="20"/>
        <end position="40"/>
    </location>
</feature>
<name>V9HLZ3_9NEIS</name>
<dbReference type="HOGENOM" id="CLU_104159_0_0_4"/>
<comment type="caution">
    <text evidence="2">The sequence shown here is derived from an EMBL/GenBank/DDBJ whole genome shotgun (WGS) entry which is preliminary data.</text>
</comment>
<keyword evidence="1" id="KW-0812">Transmembrane</keyword>
<gene>
    <name evidence="2" type="ORF">HMPREF9021_01389</name>
</gene>
<sequence length="210" mass="22819">MMKNSNNISLNQHTMQGSTLVEVMVSVFLLAFGVLGLMAAQIRSVAAISEAENRSIVAQAAENLADGMQINPEVVQIGSKAVVRRYPDYLTTQSITPNPTMTLPNPSWGSSWSATSSVSDISKAALAKQQLNLFNYSLNQIPNASNVQYVICLDNSNPAEPTMNGTTISGNCRPSNTSNDKTVIKVMWTIQSENQKSTPPVYSYRMDVPQ</sequence>
<evidence type="ECO:0000313" key="3">
    <source>
        <dbReference type="Proteomes" id="UP000017813"/>
    </source>
</evidence>
<dbReference type="EMBL" id="ADCY02000046">
    <property type="protein sequence ID" value="EFG30783.1"/>
    <property type="molecule type" value="Genomic_DNA"/>
</dbReference>
<dbReference type="eggNOG" id="COG4967">
    <property type="taxonomic scope" value="Bacteria"/>
</dbReference>
<evidence type="ECO:0000256" key="1">
    <source>
        <dbReference type="SAM" id="Phobius"/>
    </source>
</evidence>
<dbReference type="InterPro" id="IPR013362">
    <property type="entry name" value="Pilus_4_PilV"/>
</dbReference>
<dbReference type="AlphaFoldDB" id="V9HLZ3"/>
<keyword evidence="1" id="KW-0472">Membrane</keyword>
<protein>
    <submittedName>
        <fullName evidence="2">Type IV pilus modification protein PilV</fullName>
    </submittedName>
</protein>
<proteinExistence type="predicted"/>
<accession>V9HLZ3</accession>
<dbReference type="Proteomes" id="UP000017813">
    <property type="component" value="Unassembled WGS sequence"/>
</dbReference>
<dbReference type="OrthoDB" id="8614013at2"/>
<organism evidence="2 3">
    <name type="scientific">Simonsiella muelleri ATCC 29453</name>
    <dbReference type="NCBI Taxonomy" id="641147"/>
    <lineage>
        <taxon>Bacteria</taxon>
        <taxon>Pseudomonadati</taxon>
        <taxon>Pseudomonadota</taxon>
        <taxon>Betaproteobacteria</taxon>
        <taxon>Neisseriales</taxon>
        <taxon>Neisseriaceae</taxon>
        <taxon>Simonsiella</taxon>
    </lineage>
</organism>
<reference evidence="2 3" key="1">
    <citation type="submission" date="2010-03" db="EMBL/GenBank/DDBJ databases">
        <authorList>
            <consortium name="The Broad Institute Genome Sequencing Platform"/>
            <person name="Ward D."/>
            <person name="Earl A."/>
            <person name="Feldgarden M."/>
            <person name="Gevers D."/>
            <person name="Young S."/>
            <person name="Zeng Q."/>
            <person name="Koehrsen M."/>
            <person name="Alvarado L."/>
            <person name="Berlin A.M."/>
            <person name="Borenstein D."/>
            <person name="Chapman S.B."/>
            <person name="Chen Z."/>
            <person name="Engels R."/>
            <person name="Freedman E."/>
            <person name="Gellesch M."/>
            <person name="Goldberg J."/>
            <person name="Griggs A."/>
            <person name="Gujja S."/>
            <person name="Heilman E.R."/>
            <person name="Heiman D.I."/>
            <person name="Hepburn T.A."/>
            <person name="Howarth C."/>
            <person name="Jen D."/>
            <person name="Larson L."/>
            <person name="Mehta T."/>
            <person name="Park D."/>
            <person name="Pearson M."/>
            <person name="Richards J."/>
            <person name="Roberts A."/>
            <person name="Saif S."/>
            <person name="Shea T.D."/>
            <person name="Shenoy N."/>
            <person name="Sisk P."/>
            <person name="Stolte C."/>
            <person name="Sykes S.N."/>
            <person name="Walk T."/>
            <person name="White J."/>
            <person name="Yandava C."/>
            <person name="Izard J."/>
            <person name="Baranova O.V."/>
            <person name="Blanton J.M."/>
            <person name="Tanner A.C."/>
            <person name="Dewhirst F."/>
            <person name="Haas B."/>
            <person name="Nusbaum C."/>
            <person name="Birren B."/>
        </authorList>
    </citation>
    <scope>NUCLEOTIDE SEQUENCE [LARGE SCALE GENOMIC DNA]</scope>
    <source>
        <strain evidence="2 3">ATCC 29453</strain>
    </source>
</reference>
<reference evidence="2 3" key="2">
    <citation type="submission" date="2011-10" db="EMBL/GenBank/DDBJ databases">
        <title>The Genome Sequence of Simonsiella muelleri ATCC 29453.</title>
        <authorList>
            <consortium name="The Broad Institute Genome Sequencing Platform"/>
            <consortium name="The Broad Institute Genome Sequencing Center for Infectious Disease"/>
            <person name="Earl A."/>
            <person name="Ward D."/>
            <person name="Feldgarden M."/>
            <person name="Gevers D."/>
            <person name="Izard J."/>
            <person name="Baranova O.V."/>
            <person name="Blanton J.M."/>
            <person name="Tanner A.C."/>
            <person name="Dewhirst F."/>
            <person name="Young S.K."/>
            <person name="Zeng Q."/>
            <person name="Gargeya S."/>
            <person name="Fitzgerald M."/>
            <person name="Haas B."/>
            <person name="Abouelleil A."/>
            <person name="Alvarado L."/>
            <person name="Arachchi H.M."/>
            <person name="Berlin A."/>
            <person name="Brown A."/>
            <person name="Chapman S.B."/>
            <person name="Chen Z."/>
            <person name="Dunbar C."/>
            <person name="Freedman E."/>
            <person name="Gearin G."/>
            <person name="Goldberg J."/>
            <person name="Griggs A."/>
            <person name="Gujja S."/>
            <person name="Heiman D."/>
            <person name="Howarth C."/>
            <person name="Larson L."/>
            <person name="Lui A."/>
            <person name="MacDonald P.J.P."/>
            <person name="Montmayeur A."/>
            <person name="Murphy C."/>
            <person name="Neiman D."/>
            <person name="Pearson M."/>
            <person name="Priest M."/>
            <person name="Roberts A."/>
            <person name="Saif S."/>
            <person name="Shea T."/>
            <person name="Shenoy N."/>
            <person name="Sisk P."/>
            <person name="Stolte C."/>
            <person name="Sykes S."/>
            <person name="Wortman J."/>
            <person name="Nusbaum C."/>
            <person name="Birren B."/>
        </authorList>
    </citation>
    <scope>NUCLEOTIDE SEQUENCE [LARGE SCALE GENOMIC DNA]</scope>
    <source>
        <strain evidence="2 3">ATCC 29453</strain>
    </source>
</reference>
<dbReference type="STRING" id="641147.HMPREF9021_01389"/>